<protein>
    <recommendedName>
        <fullName evidence="1">Tf2-1-like SH3-like domain-containing protein</fullName>
    </recommendedName>
</protein>
<dbReference type="AlphaFoldDB" id="A0A369JBQ1"/>
<dbReference type="Proteomes" id="UP000076154">
    <property type="component" value="Unassembled WGS sequence"/>
</dbReference>
<evidence type="ECO:0000259" key="1">
    <source>
        <dbReference type="Pfam" id="PF24626"/>
    </source>
</evidence>
<name>A0A369JBQ1_HYPMA</name>
<organism evidence="2 3">
    <name type="scientific">Hypsizygus marmoreus</name>
    <name type="common">White beech mushroom</name>
    <name type="synonym">Agaricus marmoreus</name>
    <dbReference type="NCBI Taxonomy" id="39966"/>
    <lineage>
        <taxon>Eukaryota</taxon>
        <taxon>Fungi</taxon>
        <taxon>Dikarya</taxon>
        <taxon>Basidiomycota</taxon>
        <taxon>Agaricomycotina</taxon>
        <taxon>Agaricomycetes</taxon>
        <taxon>Agaricomycetidae</taxon>
        <taxon>Agaricales</taxon>
        <taxon>Tricholomatineae</taxon>
        <taxon>Lyophyllaceae</taxon>
        <taxon>Hypsizygus</taxon>
    </lineage>
</organism>
<gene>
    <name evidence="2" type="ORF">Hypma_013368</name>
</gene>
<keyword evidence="3" id="KW-1185">Reference proteome</keyword>
<evidence type="ECO:0000313" key="2">
    <source>
        <dbReference type="EMBL" id="RDB19549.1"/>
    </source>
</evidence>
<feature type="domain" description="Tf2-1-like SH3-like" evidence="1">
    <location>
        <begin position="82"/>
        <end position="146"/>
    </location>
</feature>
<proteinExistence type="predicted"/>
<dbReference type="InParanoid" id="A0A369JBQ1"/>
<comment type="caution">
    <text evidence="2">The sequence shown here is derived from an EMBL/GenBank/DDBJ whole genome shotgun (WGS) entry which is preliminary data.</text>
</comment>
<dbReference type="InterPro" id="IPR056924">
    <property type="entry name" value="SH3_Tf2-1"/>
</dbReference>
<accession>A0A369JBQ1</accession>
<dbReference type="OrthoDB" id="3268967at2759"/>
<dbReference type="EMBL" id="LUEZ02000079">
    <property type="protein sequence ID" value="RDB19549.1"/>
    <property type="molecule type" value="Genomic_DNA"/>
</dbReference>
<dbReference type="Pfam" id="PF24626">
    <property type="entry name" value="SH3_Tf2-1"/>
    <property type="match status" value="1"/>
</dbReference>
<sequence>MLKSGHSPRVIPALVTANDIPTIIITPPDTDPSSPDIVAAESLLQQLEVDFLDAQDSLMAAKISQAHHANADRGPDHHFAVGDKVLLATANRRCDYIQAKDGRVAKFMPRFDGPYTVLKAFPESSLYTLALPENSHIHPSFHSSQL</sequence>
<reference evidence="2" key="1">
    <citation type="submission" date="2018-04" db="EMBL/GenBank/DDBJ databases">
        <title>Whole genome sequencing of Hypsizygus marmoreus.</title>
        <authorList>
            <person name="Choi I.-G."/>
            <person name="Min B."/>
            <person name="Kim J.-G."/>
            <person name="Kim S."/>
            <person name="Oh Y.-L."/>
            <person name="Kong W.-S."/>
            <person name="Park H."/>
            <person name="Jeong J."/>
            <person name="Song E.-S."/>
        </authorList>
    </citation>
    <scope>NUCLEOTIDE SEQUENCE [LARGE SCALE GENOMIC DNA]</scope>
    <source>
        <strain evidence="2">51987-8</strain>
    </source>
</reference>
<evidence type="ECO:0000313" key="3">
    <source>
        <dbReference type="Proteomes" id="UP000076154"/>
    </source>
</evidence>